<keyword evidence="2" id="KW-1185">Reference proteome</keyword>
<organism evidence="1 2">
    <name type="scientific">Ceratitis capitata</name>
    <name type="common">Mediterranean fruit fly</name>
    <name type="synonym">Tephritis capitata</name>
    <dbReference type="NCBI Taxonomy" id="7213"/>
    <lineage>
        <taxon>Eukaryota</taxon>
        <taxon>Metazoa</taxon>
        <taxon>Ecdysozoa</taxon>
        <taxon>Arthropoda</taxon>
        <taxon>Hexapoda</taxon>
        <taxon>Insecta</taxon>
        <taxon>Pterygota</taxon>
        <taxon>Neoptera</taxon>
        <taxon>Endopterygota</taxon>
        <taxon>Diptera</taxon>
        <taxon>Brachycera</taxon>
        <taxon>Muscomorpha</taxon>
        <taxon>Tephritoidea</taxon>
        <taxon>Tephritidae</taxon>
        <taxon>Ceratitis</taxon>
        <taxon>Ceratitis</taxon>
    </lineage>
</organism>
<protein>
    <submittedName>
        <fullName evidence="1">(Mediterranean fruit fly) hypothetical protein</fullName>
    </submittedName>
</protein>
<evidence type="ECO:0000313" key="2">
    <source>
        <dbReference type="Proteomes" id="UP000606786"/>
    </source>
</evidence>
<proteinExistence type="predicted"/>
<dbReference type="AlphaFoldDB" id="A0A811USJ4"/>
<reference evidence="1" key="1">
    <citation type="submission" date="2020-11" db="EMBL/GenBank/DDBJ databases">
        <authorList>
            <person name="Whitehead M."/>
        </authorList>
    </citation>
    <scope>NUCLEOTIDE SEQUENCE</scope>
    <source>
        <strain evidence="1">EGII</strain>
    </source>
</reference>
<dbReference type="EMBL" id="CAJHJT010000023">
    <property type="protein sequence ID" value="CAD7001674.1"/>
    <property type="molecule type" value="Genomic_DNA"/>
</dbReference>
<feature type="non-terminal residue" evidence="1">
    <location>
        <position position="108"/>
    </location>
</feature>
<accession>A0A811USJ4</accession>
<dbReference type="Proteomes" id="UP000606786">
    <property type="component" value="Unassembled WGS sequence"/>
</dbReference>
<name>A0A811USJ4_CERCA</name>
<gene>
    <name evidence="1" type="ORF">CCAP1982_LOCUS10165</name>
</gene>
<comment type="caution">
    <text evidence="1">The sequence shown here is derived from an EMBL/GenBank/DDBJ whole genome shotgun (WGS) entry which is preliminary data.</text>
</comment>
<sequence length="108" mass="12433">MEPTTTQLSARQCIPQQSPMFSFGPEEWPIFISTFRNSIAVDGTNIATRYITNSPPTSCHQHPGHCRHIHKETPDFDDFKQLHTRTESLIEAIEQHILMEIRTDTVNK</sequence>
<evidence type="ECO:0000313" key="1">
    <source>
        <dbReference type="EMBL" id="CAD7001674.1"/>
    </source>
</evidence>